<dbReference type="Gene3D" id="2.60.40.2810">
    <property type="match status" value="1"/>
</dbReference>
<dbReference type="SUPFAM" id="SSF49265">
    <property type="entry name" value="Fibronectin type III"/>
    <property type="match status" value="2"/>
</dbReference>
<dbReference type="Gene3D" id="2.60.40.10">
    <property type="entry name" value="Immunoglobulins"/>
    <property type="match status" value="4"/>
</dbReference>
<feature type="region of interest" description="Disordered" evidence="4">
    <location>
        <begin position="1563"/>
        <end position="1634"/>
    </location>
</feature>
<evidence type="ECO:0000256" key="3">
    <source>
        <dbReference type="ARBA" id="ARBA00023326"/>
    </source>
</evidence>
<dbReference type="CDD" id="cd00063">
    <property type="entry name" value="FN3"/>
    <property type="match status" value="3"/>
</dbReference>
<gene>
    <name evidence="7" type="ORF">FNH21_13470</name>
</gene>
<dbReference type="OrthoDB" id="5241356at2"/>
<evidence type="ECO:0000256" key="4">
    <source>
        <dbReference type="SAM" id="MobiDB-lite"/>
    </source>
</evidence>
<feature type="region of interest" description="Disordered" evidence="4">
    <location>
        <begin position="391"/>
        <end position="436"/>
    </location>
</feature>
<feature type="transmembrane region" description="Helical" evidence="5">
    <location>
        <begin position="42"/>
        <end position="62"/>
    </location>
</feature>
<evidence type="ECO:0000313" key="8">
    <source>
        <dbReference type="Proteomes" id="UP000326464"/>
    </source>
</evidence>
<feature type="region of interest" description="Disordered" evidence="4">
    <location>
        <begin position="501"/>
        <end position="525"/>
    </location>
</feature>
<dbReference type="InterPro" id="IPR013783">
    <property type="entry name" value="Ig-like_fold"/>
</dbReference>
<feature type="domain" description="Fibronectin type-III" evidence="6">
    <location>
        <begin position="1496"/>
        <end position="1584"/>
    </location>
</feature>
<feature type="domain" description="Fibronectin type-III" evidence="6">
    <location>
        <begin position="1585"/>
        <end position="1675"/>
    </location>
</feature>
<dbReference type="InterPro" id="IPR003961">
    <property type="entry name" value="FN3_dom"/>
</dbReference>
<feature type="compositionally biased region" description="Low complexity" evidence="4">
    <location>
        <begin position="1568"/>
        <end position="1577"/>
    </location>
</feature>
<dbReference type="Pfam" id="PF17963">
    <property type="entry name" value="Big_9"/>
    <property type="match status" value="8"/>
</dbReference>
<dbReference type="GO" id="GO:0000272">
    <property type="term" value="P:polysaccharide catabolic process"/>
    <property type="evidence" value="ECO:0007669"/>
    <property type="project" value="UniProtKB-KW"/>
</dbReference>
<evidence type="ECO:0000256" key="1">
    <source>
        <dbReference type="ARBA" id="ARBA00022737"/>
    </source>
</evidence>
<keyword evidence="5" id="KW-1133">Transmembrane helix</keyword>
<organism evidence="7 8">
    <name type="scientific">Arthrobacter bussei</name>
    <dbReference type="NCBI Taxonomy" id="2594179"/>
    <lineage>
        <taxon>Bacteria</taxon>
        <taxon>Bacillati</taxon>
        <taxon>Actinomycetota</taxon>
        <taxon>Actinomycetes</taxon>
        <taxon>Micrococcales</taxon>
        <taxon>Micrococcaceae</taxon>
        <taxon>Arthrobacter</taxon>
    </lineage>
</organism>
<dbReference type="Proteomes" id="UP000326464">
    <property type="component" value="Unassembled WGS sequence"/>
</dbReference>
<dbReference type="EMBL" id="VJXX01000005">
    <property type="protein sequence ID" value="MPY11711.1"/>
    <property type="molecule type" value="Genomic_DNA"/>
</dbReference>
<dbReference type="InterPro" id="IPR011045">
    <property type="entry name" value="N2O_reductase_N"/>
</dbReference>
<dbReference type="SMART" id="SM00060">
    <property type="entry name" value="FN3"/>
    <property type="match status" value="5"/>
</dbReference>
<evidence type="ECO:0000256" key="5">
    <source>
        <dbReference type="SAM" id="Phobius"/>
    </source>
</evidence>
<keyword evidence="5" id="KW-0812">Transmembrane</keyword>
<dbReference type="GO" id="GO:0016798">
    <property type="term" value="F:hydrolase activity, acting on glycosyl bonds"/>
    <property type="evidence" value="ECO:0007669"/>
    <property type="project" value="UniProtKB-KW"/>
</dbReference>
<feature type="region of interest" description="Disordered" evidence="4">
    <location>
        <begin position="1947"/>
        <end position="1979"/>
    </location>
</feature>
<dbReference type="SUPFAM" id="SSF50974">
    <property type="entry name" value="Nitrous oxide reductase, N-terminal domain"/>
    <property type="match status" value="1"/>
</dbReference>
<evidence type="ECO:0000259" key="6">
    <source>
        <dbReference type="PROSITE" id="PS50853"/>
    </source>
</evidence>
<dbReference type="PANTHER" id="PTHR13817:SF151">
    <property type="entry name" value="TITIN"/>
    <property type="match status" value="1"/>
</dbReference>
<keyword evidence="1" id="KW-0677">Repeat</keyword>
<keyword evidence="5" id="KW-0472">Membrane</keyword>
<protein>
    <submittedName>
        <fullName evidence="7">Tandem-95 repeat protein</fullName>
    </submittedName>
</protein>
<name>A0A7X1TPM7_9MICC</name>
<keyword evidence="3" id="KW-0119">Carbohydrate metabolism</keyword>
<dbReference type="NCBIfam" id="NF012211">
    <property type="entry name" value="tand_rpt_95"/>
    <property type="match status" value="1"/>
</dbReference>
<comment type="caution">
    <text evidence="7">The sequence shown here is derived from an EMBL/GenBank/DDBJ whole genome shotgun (WGS) entry which is preliminary data.</text>
</comment>
<keyword evidence="2" id="KW-0326">Glycosidase</keyword>
<dbReference type="InterPro" id="IPR036116">
    <property type="entry name" value="FN3_sf"/>
</dbReference>
<dbReference type="PANTHER" id="PTHR13817">
    <property type="entry name" value="TITIN"/>
    <property type="match status" value="1"/>
</dbReference>
<feature type="compositionally biased region" description="Basic and acidic residues" evidence="4">
    <location>
        <begin position="516"/>
        <end position="525"/>
    </location>
</feature>
<proteinExistence type="predicted"/>
<dbReference type="Pfam" id="PF00041">
    <property type="entry name" value="fn3"/>
    <property type="match status" value="2"/>
</dbReference>
<evidence type="ECO:0000256" key="2">
    <source>
        <dbReference type="ARBA" id="ARBA00023295"/>
    </source>
</evidence>
<keyword evidence="3" id="KW-0624">Polysaccharide degradation</keyword>
<reference evidence="8" key="1">
    <citation type="submission" date="2019-07" db="EMBL/GenBank/DDBJ databases">
        <title>Arthrobacter KR32 sp. nov., isolated from mountain cheese made of cows milk.</title>
        <authorList>
            <person name="Flegler A."/>
        </authorList>
    </citation>
    <scope>NUCLEOTIDE SEQUENCE [LARGE SCALE GENOMIC DNA]</scope>
    <source>
        <strain evidence="8">KR32</strain>
    </source>
</reference>
<dbReference type="PRINTS" id="PR00014">
    <property type="entry name" value="FNTYPEIII"/>
</dbReference>
<feature type="region of interest" description="Disordered" evidence="4">
    <location>
        <begin position="1855"/>
        <end position="1902"/>
    </location>
</feature>
<keyword evidence="2" id="KW-0378">Hydrolase</keyword>
<dbReference type="PROSITE" id="PS50853">
    <property type="entry name" value="FN3"/>
    <property type="match status" value="3"/>
</dbReference>
<accession>A0A7X1TPM7</accession>
<keyword evidence="8" id="KW-1185">Reference proteome</keyword>
<sequence>MRPAPVLRGVLAARRWPAVPIKWGTRVKFVGLRRAQAKHRRALSTAVATAVTGGVVAGALLYPGFATADVDLNDGGVWVTNENLGMVGHLNYQSRLLDGGYAANSDAFDLRQQASTVFNINTDQSKVSPVDIADVVRGTEVQLPGAAEVAMGGTTVAVTDQTSGTIWITTAADLAGFDDQEEEPVSSGPGSVAAVSPTGRVVVANPEDATVTTYDVRQDGSWEEPDVREVPELADSGDLQVAVIGQDAVVFDPASGQVLLPDGTLVAFDDTERAELQQSGPAADAVAIATETSLIQQPLDGGDAVVTDIGNGRPAAPVVQGTCLHAAWAGAATYLRDCRDDADDQRQDIPNIGAESELVFRVNREVVVLNDTAAGDVWLVQQNLELVDNWGDIIPPKDESDEQDEESASENPVNTLPDRSGENRPPVATDDSFGARAGRTTILNVLDNDTDPDGDLLTATLAGEQPASGTVQSIYDGAGMQIVVPEDAPQGRSTYRYEIEDGGGGTAGASVTVDVRGPDTNEAPRAKRPTTILMEQGRSVSQNILNTWEDPDGDDLFLVSAAPTPDGDQVRTRSDGLLTFRDVGKSQGVKEVDIVVSDGAEQVEGTIVFDVRANGVLPPVANFDHFTAVVGQEVQLSPLQNDLDPAGGQLSLARAEATGGDAPIAPDYETGTIAFTPSAAGTAYVEYLVTNGPQTATGLIRVDARTSGIEGAPVAVRDVALLPRNGDVLVDVLANDTDPTGGVMVVQSVSTPDGSPLDVALLDHDILRIHDVRSLNQQTTLTYTVSNGTVSATGEVSVLSVAGPETLLPPQATPDTAAVRVGDVVNIPVLDNDTHPNGDALTLDPVLAQSVDPADGRIFASENVLRFVAGETAKTVYAIYDVKDSTGQVDSAEVRITIKARDDAKNAQPVPRNLEGRVIAGSTIRIPVPLDGIDADGDSVFLTGIDSAPRQGAAVPGTNYIDFTASATGAGTDSFTYRVRDRFGLENTGTVQVGIAPAAESNQQPVAVDDGVLLRPGRAIAVEALRNDSDPDGDPLRLVPEALSAEPAGMAPEIRDGRILFTAPEEQGTFTVRYRVTDGRGGSADAAITVTVDQNAELLLPIARDDRVEPSETRGETAVVVPVLDNDEDPDGVREDLEVTVDPAYEGVTVGRDDVVTVDLTAEDQLIPYEVEDIDGGVARAVIWVPRLGEQYPTLLSDAPLDVTAGEDLVLDLGALVEVREGRTPRVTVAEKVVAIGVDNQAELIRDPGTLVYGADLDYAGRGSITFEVTDGSGPDDPEGLSSTLTVLTNVIPAAERNIPPTLTSGSLEPAIAEPAVPLDLRQLAGDANPEDVDALAFALEGEVPPGFDATLDGSVLEVRATDAARPGTVGRLGISVTDGEETAINVVELTVLASSRPLAVANTDVVPKAIQGEPVTVPVLENDANPFEDTPLTVVDATADANGTATLQGDAVVVTPAADFVGSMTVQYTVGDKTEDSNRYATGQIRLTVEGTPGAPGTPTVESVRSRTAVMSWDPPASNGSPITGYTVTGTSGVTQQCPTTTCTITGLTNNVEYVFQVTATNANGTSDPSPASAPARPDTKPDQPAPPTLVFGDRSLTVDFTPPSNEGSPIEGYDLQISPAPPGGATQRSAAGSPVVWEGLENGTAYRVRVQARNAAPDPSDWSDYSAAETPAGLPGVPQAPTTTRAQSVGAQSQLSVDWNDADPNGAPVTKYQVQEFRGGALVRTLPEAPASQQTITVDNAEADYSYAVRSFNRAGWSEYGAPSAPRRAVGNPAPPAPPQLVEAETGGAGRAVTITFTPLSAAQRNGAREGEVSYEASFNGGGWRPLSQNQTVGGFANGENVTATVRALVTSDGSSYTSDPGAPSAAVRPYGSPGAATASGRDAPEGDTSVDLSWAAPDTSRHDVARVEIRVDGGGWEQVGASGTRSVDGGYEEEHVLRVRAVNSRGTAGPEASARARAGAERRPDQVPTTLHGQMDRSCTDTANKASYDPKKFTCDGISADREPWFYAGQNFTVGCYIRHTDGYGTTGNWYRIVSSRNSGRYVDAGHTTIGQPSKTSPGPC</sequence>
<evidence type="ECO:0000313" key="7">
    <source>
        <dbReference type="EMBL" id="MPY11711.1"/>
    </source>
</evidence>
<feature type="compositionally biased region" description="Acidic residues" evidence="4">
    <location>
        <begin position="399"/>
        <end position="408"/>
    </location>
</feature>
<dbReference type="RefSeq" id="WP_152816568.1">
    <property type="nucleotide sequence ID" value="NZ_VJXX01000005.1"/>
</dbReference>
<dbReference type="Gene3D" id="2.60.40.3440">
    <property type="match status" value="1"/>
</dbReference>
<dbReference type="InterPro" id="IPR050964">
    <property type="entry name" value="Striated_Muscle_Regulatory"/>
</dbReference>
<feature type="compositionally biased region" description="Low complexity" evidence="4">
    <location>
        <begin position="1951"/>
        <end position="1960"/>
    </location>
</feature>
<feature type="domain" description="Fibronectin type-III" evidence="6">
    <location>
        <begin position="1679"/>
        <end position="1775"/>
    </location>
</feature>